<keyword evidence="2" id="KW-0812">Transmembrane</keyword>
<sequence>MPQPQALIRTYVPVAVGSAVTALADIGVNVDSTSKAALITGLTGVVIAAYYTLVHLLESRWPAFSVLLGSTSQPTYTKTTPPSPSTTAEPSGDPTPGGLG</sequence>
<feature type="transmembrane region" description="Helical" evidence="2">
    <location>
        <begin position="36"/>
        <end position="57"/>
    </location>
</feature>
<dbReference type="OrthoDB" id="5120920at2"/>
<keyword evidence="4" id="KW-1185">Reference proteome</keyword>
<name>A0A561S9Z7_9ACTN</name>
<comment type="caution">
    <text evidence="3">The sequence shown here is derived from an EMBL/GenBank/DDBJ whole genome shotgun (WGS) entry which is preliminary data.</text>
</comment>
<feature type="compositionally biased region" description="Low complexity" evidence="1">
    <location>
        <begin position="71"/>
        <end position="91"/>
    </location>
</feature>
<proteinExistence type="predicted"/>
<evidence type="ECO:0000313" key="4">
    <source>
        <dbReference type="Proteomes" id="UP000317940"/>
    </source>
</evidence>
<evidence type="ECO:0000256" key="1">
    <source>
        <dbReference type="SAM" id="MobiDB-lite"/>
    </source>
</evidence>
<dbReference type="Proteomes" id="UP000317940">
    <property type="component" value="Unassembled WGS sequence"/>
</dbReference>
<dbReference type="RefSeq" id="WP_145911469.1">
    <property type="nucleotide sequence ID" value="NZ_BAAAMZ010000022.1"/>
</dbReference>
<reference evidence="3 4" key="1">
    <citation type="submission" date="2019-06" db="EMBL/GenBank/DDBJ databases">
        <title>Sequencing the genomes of 1000 actinobacteria strains.</title>
        <authorList>
            <person name="Klenk H.-P."/>
        </authorList>
    </citation>
    <scope>NUCLEOTIDE SEQUENCE [LARGE SCALE GENOMIC DNA]</scope>
    <source>
        <strain evidence="3 4">DSM 44826</strain>
    </source>
</reference>
<accession>A0A561S9Z7</accession>
<keyword evidence="2" id="KW-1133">Transmembrane helix</keyword>
<evidence type="ECO:0000256" key="2">
    <source>
        <dbReference type="SAM" id="Phobius"/>
    </source>
</evidence>
<feature type="region of interest" description="Disordered" evidence="1">
    <location>
        <begin position="71"/>
        <end position="100"/>
    </location>
</feature>
<dbReference type="EMBL" id="VIWT01000008">
    <property type="protein sequence ID" value="TWF71667.1"/>
    <property type="molecule type" value="Genomic_DNA"/>
</dbReference>
<evidence type="ECO:0000313" key="3">
    <source>
        <dbReference type="EMBL" id="TWF71667.1"/>
    </source>
</evidence>
<feature type="transmembrane region" description="Helical" evidence="2">
    <location>
        <begin position="6"/>
        <end position="24"/>
    </location>
</feature>
<keyword evidence="2" id="KW-0472">Membrane</keyword>
<dbReference type="AlphaFoldDB" id="A0A561S9Z7"/>
<gene>
    <name evidence="3" type="ORF">FHX73_1838</name>
</gene>
<protein>
    <submittedName>
        <fullName evidence="3">Uncharacterized protein</fullName>
    </submittedName>
</protein>
<organism evidence="3 4">
    <name type="scientific">Kitasatospora viridis</name>
    <dbReference type="NCBI Taxonomy" id="281105"/>
    <lineage>
        <taxon>Bacteria</taxon>
        <taxon>Bacillati</taxon>
        <taxon>Actinomycetota</taxon>
        <taxon>Actinomycetes</taxon>
        <taxon>Kitasatosporales</taxon>
        <taxon>Streptomycetaceae</taxon>
        <taxon>Kitasatospora</taxon>
    </lineage>
</organism>